<gene>
    <name evidence="9" type="primary">URA6</name>
    <name evidence="10" type="ORF">AC631_04940</name>
</gene>
<keyword evidence="6 9" id="KW-0665">Pyrimidine biosynthesis</keyword>
<evidence type="ECO:0000313" key="10">
    <source>
        <dbReference type="EMBL" id="KRZ99292.1"/>
    </source>
</evidence>
<dbReference type="EC" id="2.7.4.14" evidence="9"/>
<dbReference type="Proteomes" id="UP000054251">
    <property type="component" value="Unassembled WGS sequence"/>
</dbReference>
<dbReference type="GeneID" id="26841949"/>
<comment type="catalytic activity">
    <reaction evidence="8 9">
        <text>UMP + ATP = UDP + ADP</text>
        <dbReference type="Rhea" id="RHEA:24400"/>
        <dbReference type="ChEBI" id="CHEBI:30616"/>
        <dbReference type="ChEBI" id="CHEBI:57865"/>
        <dbReference type="ChEBI" id="CHEBI:58223"/>
        <dbReference type="ChEBI" id="CHEBI:456216"/>
        <dbReference type="EC" id="2.7.4.14"/>
    </reaction>
</comment>
<feature type="binding site" evidence="9">
    <location>
        <position position="264"/>
    </location>
    <ligand>
        <name>ATP</name>
        <dbReference type="ChEBI" id="CHEBI:30616"/>
    </ligand>
</feature>
<feature type="region of interest" description="NMPbind" evidence="9">
    <location>
        <begin position="123"/>
        <end position="153"/>
    </location>
</feature>
<dbReference type="FunFam" id="3.40.50.300:FF:000315">
    <property type="entry name" value="Adenylate kinase 1"/>
    <property type="match status" value="1"/>
</dbReference>
<dbReference type="InterPro" id="IPR000850">
    <property type="entry name" value="Adenylat/UMP-CMP_kin"/>
</dbReference>
<dbReference type="EMBL" id="LMYN01000155">
    <property type="protein sequence ID" value="KRZ99292.1"/>
    <property type="molecule type" value="Genomic_DNA"/>
</dbReference>
<feature type="binding site" evidence="9">
    <location>
        <position position="219"/>
    </location>
    <ligand>
        <name>ATP</name>
        <dbReference type="ChEBI" id="CHEBI:30616"/>
    </ligand>
</feature>
<dbReference type="InterPro" id="IPR033690">
    <property type="entry name" value="Adenylat_kinase_CS"/>
</dbReference>
<dbReference type="PANTHER" id="PTHR23359">
    <property type="entry name" value="NUCLEOTIDE KINASE"/>
    <property type="match status" value="1"/>
</dbReference>
<accession>A0A0V1PSQ6</accession>
<feature type="binding site" evidence="9">
    <location>
        <position position="188"/>
    </location>
    <ligand>
        <name>a ribonucleoside 5'-phosphate</name>
        <dbReference type="ChEBI" id="CHEBI:58043"/>
    </ligand>
</feature>
<evidence type="ECO:0000256" key="4">
    <source>
        <dbReference type="ARBA" id="ARBA00022777"/>
    </source>
</evidence>
<name>A0A0V1PSQ6_9ASCO</name>
<protein>
    <recommendedName>
        <fullName evidence="9">Uridylate kinase</fullName>
        <shortName evidence="9">UK</shortName>
        <ecNumber evidence="9">2.7.4.14</ecNumber>
    </recommendedName>
    <alternativeName>
        <fullName evidence="9">ATP:UMP phosphotransferase</fullName>
    </alternativeName>
    <alternativeName>
        <fullName evidence="9">Deoxycytidylate kinase</fullName>
        <shortName evidence="9">CK</shortName>
        <shortName evidence="9">dCMP kinase</shortName>
    </alternativeName>
    <alternativeName>
        <fullName evidence="9">Uridine monophosphate kinase</fullName>
        <shortName evidence="9">UMP kinase</shortName>
        <shortName evidence="9">UMPK</shortName>
    </alternativeName>
</protein>
<feature type="binding site" evidence="9">
    <location>
        <begin position="151"/>
        <end position="153"/>
    </location>
    <ligand>
        <name>a ribonucleoside 5'-phosphate</name>
        <dbReference type="ChEBI" id="CHEBI:58043"/>
    </ligand>
</feature>
<dbReference type="SUPFAM" id="SSF52540">
    <property type="entry name" value="P-loop containing nucleoside triphosphate hydrolases"/>
    <property type="match status" value="1"/>
</dbReference>
<dbReference type="GO" id="GO:0033862">
    <property type="term" value="F:UMP kinase activity"/>
    <property type="evidence" value="ECO:0007669"/>
    <property type="project" value="RHEA"/>
</dbReference>
<dbReference type="InterPro" id="IPR057781">
    <property type="entry name" value="YKL023C-A-like"/>
</dbReference>
<dbReference type="Gene3D" id="3.40.50.300">
    <property type="entry name" value="P-loop containing nucleotide triphosphate hydrolases"/>
    <property type="match status" value="1"/>
</dbReference>
<feature type="binding site" evidence="9">
    <location>
        <position position="129"/>
    </location>
    <ligand>
        <name>a ribonucleoside 5'-phosphate</name>
        <dbReference type="ChEBI" id="CHEBI:58043"/>
    </ligand>
</feature>
<feature type="binding site" evidence="9">
    <location>
        <begin position="181"/>
        <end position="184"/>
    </location>
    <ligand>
        <name>a ribonucleoside 5'-phosphate</name>
        <dbReference type="ChEBI" id="CHEBI:58043"/>
    </ligand>
</feature>
<keyword evidence="5 9" id="KW-0067">ATP-binding</keyword>
<sequence>MLRLLRSPVSSKQLSGSFVKRAFIQNAKVQFRSYSNTPPPPPPNAKGGNGKILLAVGALAIGSTFLSMNYNKESPKSAIDTPISGPTFSKGKISVIFVLGGPGSGKGTQCAKLVKDHGFIHLSAGDLLRAEQHRKGSKHGELIDKCIREGTIVPQEVTLALLEQAIKENYANGSTKYLIDGFPRKMDQALSFEEDIAESSFTLFFECPELVMLERLLERGKTSGRTDDNIESIKKRFTTFLQTSMPVVDHFEKQGKVVKLNCNQPVDEVYNQVKDALKSRNV</sequence>
<keyword evidence="4 9" id="KW-0418">Kinase</keyword>
<comment type="caution">
    <text evidence="10">The sequence shown here is derived from an EMBL/GenBank/DDBJ whole genome shotgun (WGS) entry which is preliminary data.</text>
</comment>
<evidence type="ECO:0000256" key="6">
    <source>
        <dbReference type="ARBA" id="ARBA00022975"/>
    </source>
</evidence>
<keyword evidence="2 9" id="KW-0808">Transferase</keyword>
<evidence type="ECO:0000256" key="5">
    <source>
        <dbReference type="ARBA" id="ARBA00022840"/>
    </source>
</evidence>
<dbReference type="InterPro" id="IPR006266">
    <property type="entry name" value="UMP_CMP_kinase"/>
</dbReference>
<dbReference type="HAMAP" id="MF_00235">
    <property type="entry name" value="Adenylate_kinase_Adk"/>
    <property type="match status" value="1"/>
</dbReference>
<dbReference type="OrthoDB" id="442176at2759"/>
<feature type="region of interest" description="LID" evidence="9">
    <location>
        <begin position="218"/>
        <end position="228"/>
    </location>
</feature>
<dbReference type="PRINTS" id="PR00094">
    <property type="entry name" value="ADENYLTKNASE"/>
</dbReference>
<proteinExistence type="inferred from homology"/>
<comment type="subunit">
    <text evidence="9">Monomer.</text>
</comment>
<keyword evidence="7 9" id="KW-0539">Nucleus</keyword>
<dbReference type="AlphaFoldDB" id="A0A0V1PSQ6"/>
<dbReference type="GO" id="GO:0006221">
    <property type="term" value="P:pyrimidine nucleotide biosynthetic process"/>
    <property type="evidence" value="ECO:0007669"/>
    <property type="project" value="UniProtKB-UniRule"/>
</dbReference>
<evidence type="ECO:0000256" key="1">
    <source>
        <dbReference type="ARBA" id="ARBA00022490"/>
    </source>
</evidence>
<dbReference type="RefSeq" id="XP_015465395.1">
    <property type="nucleotide sequence ID" value="XM_015613769.1"/>
</dbReference>
<keyword evidence="1 9" id="KW-0963">Cytoplasm</keyword>
<comment type="cofactor">
    <cofactor evidence="9">
        <name>Mg(2+)</name>
        <dbReference type="ChEBI" id="CHEBI:18420"/>
    </cofactor>
    <text evidence="9">Binds 1 Mg(2+) ion per monomer.</text>
</comment>
<dbReference type="HAMAP" id="MF_03172">
    <property type="entry name" value="Adenylate_kinase_UMP_CMP_kin"/>
    <property type="match status" value="1"/>
</dbReference>
<dbReference type="InterPro" id="IPR027417">
    <property type="entry name" value="P-loop_NTPase"/>
</dbReference>
<dbReference type="GO" id="GO:0005524">
    <property type="term" value="F:ATP binding"/>
    <property type="evidence" value="ECO:0007669"/>
    <property type="project" value="UniProtKB-KW"/>
</dbReference>
<evidence type="ECO:0000256" key="2">
    <source>
        <dbReference type="ARBA" id="ARBA00022679"/>
    </source>
</evidence>
<evidence type="ECO:0000313" key="11">
    <source>
        <dbReference type="Proteomes" id="UP000054251"/>
    </source>
</evidence>
<evidence type="ECO:0000256" key="3">
    <source>
        <dbReference type="ARBA" id="ARBA00022741"/>
    </source>
</evidence>
<keyword evidence="11" id="KW-1185">Reference proteome</keyword>
<feature type="binding site" evidence="9">
    <location>
        <position position="225"/>
    </location>
    <ligand>
        <name>a ribonucleoside 5'-phosphate</name>
        <dbReference type="ChEBI" id="CHEBI:58043"/>
    </ligand>
</feature>
<comment type="domain">
    <text evidence="9">Consists of three domains, a large central CORE domain and two small peripheral domains, NMPbind and LID, which undergo movements during catalysis. The LID domain closes over the site of phosphoryl transfer upon ATP binding. Assembling and dissambling the active center during each catalytic cycle provides an effective means to prevent ATP hydrolysis.</text>
</comment>
<dbReference type="CDD" id="cd01428">
    <property type="entry name" value="ADK"/>
    <property type="match status" value="1"/>
</dbReference>
<reference evidence="10 11" key="1">
    <citation type="submission" date="2015-11" db="EMBL/GenBank/DDBJ databases">
        <title>The genome of Debaryomyces fabryi.</title>
        <authorList>
            <person name="Tafer H."/>
            <person name="Lopandic K."/>
        </authorList>
    </citation>
    <scope>NUCLEOTIDE SEQUENCE [LARGE SCALE GENOMIC DNA]</scope>
    <source>
        <strain evidence="10 11">CBS 789</strain>
    </source>
</reference>
<evidence type="ECO:0000256" key="7">
    <source>
        <dbReference type="ARBA" id="ARBA00023242"/>
    </source>
</evidence>
<comment type="function">
    <text evidence="9">Catalyzes the phosphorylation of pyrimidine nucleoside monophosphates at the expense of ATP. Plays an important role in de novo pyrimidine nucleotide biosynthesis. Has preference for UMP and dUMP as phosphate acceptors, but can also use CMP, dCMP and AMP.</text>
</comment>
<dbReference type="GO" id="GO:0006207">
    <property type="term" value="P:'de novo' pyrimidine nucleobase biosynthetic process"/>
    <property type="evidence" value="ECO:0007669"/>
    <property type="project" value="InterPro"/>
</dbReference>
<dbReference type="GO" id="GO:0005737">
    <property type="term" value="C:cytoplasm"/>
    <property type="evidence" value="ECO:0007669"/>
    <property type="project" value="UniProtKB-SubCell"/>
</dbReference>
<comment type="subcellular location">
    <subcellularLocation>
        <location evidence="9">Cytoplasm</location>
    </subcellularLocation>
    <subcellularLocation>
        <location evidence="9">Nucleus</location>
    </subcellularLocation>
    <text evidence="9">Predominantly cytoplasmic.</text>
</comment>
<evidence type="ECO:0000256" key="8">
    <source>
        <dbReference type="ARBA" id="ARBA00048116"/>
    </source>
</evidence>
<evidence type="ECO:0000256" key="9">
    <source>
        <dbReference type="HAMAP-Rule" id="MF_03172"/>
    </source>
</evidence>
<dbReference type="PROSITE" id="PS00113">
    <property type="entry name" value="ADENYLATE_KINASE"/>
    <property type="match status" value="1"/>
</dbReference>
<keyword evidence="3 9" id="KW-0547">Nucleotide-binding</keyword>
<feature type="binding site" evidence="9">
    <location>
        <position position="236"/>
    </location>
    <ligand>
        <name>a ribonucleoside 5'-phosphate</name>
        <dbReference type="ChEBI" id="CHEBI:58043"/>
    </ligand>
</feature>
<dbReference type="NCBIfam" id="TIGR01359">
    <property type="entry name" value="UMP_CMP_kin_fam"/>
    <property type="match status" value="1"/>
</dbReference>
<dbReference type="GO" id="GO:0005634">
    <property type="term" value="C:nucleus"/>
    <property type="evidence" value="ECO:0007669"/>
    <property type="project" value="UniProtKB-SubCell"/>
</dbReference>
<dbReference type="Pfam" id="PF00406">
    <property type="entry name" value="ADK"/>
    <property type="match status" value="1"/>
</dbReference>
<comment type="similarity">
    <text evidence="9">Belongs to the adenylate kinase family. UMP-CMP kinase subfamily.</text>
</comment>
<feature type="binding site" evidence="9">
    <location>
        <begin position="103"/>
        <end position="108"/>
    </location>
    <ligand>
        <name>ATP</name>
        <dbReference type="ChEBI" id="CHEBI:30616"/>
    </ligand>
</feature>
<dbReference type="Pfam" id="PF23521">
    <property type="entry name" value="YKL023C-A"/>
    <property type="match status" value="1"/>
</dbReference>
<organism evidence="10 11">
    <name type="scientific">Debaryomyces fabryi</name>
    <dbReference type="NCBI Taxonomy" id="58627"/>
    <lineage>
        <taxon>Eukaryota</taxon>
        <taxon>Fungi</taxon>
        <taxon>Dikarya</taxon>
        <taxon>Ascomycota</taxon>
        <taxon>Saccharomycotina</taxon>
        <taxon>Pichiomycetes</taxon>
        <taxon>Debaryomycetaceae</taxon>
        <taxon>Debaryomyces</taxon>
    </lineage>
</organism>